<evidence type="ECO:0000313" key="2">
    <source>
        <dbReference type="Proteomes" id="UP001337655"/>
    </source>
</evidence>
<dbReference type="GO" id="GO:0034599">
    <property type="term" value="P:cellular response to oxidative stress"/>
    <property type="evidence" value="ECO:0007669"/>
    <property type="project" value="InterPro"/>
</dbReference>
<sequence length="127" mass="14242">MAAKVHPDAYKGLGKTVSGFKAAYGTVMFFEDQVPLYALAAKNPLGDVSDGMHQYLVWTALELEGLGANLQHFNFMDEFSDEVAKRWDLPTSWKLKSQLVFGKPANGLVRKSERTYAPLQERVRLYG</sequence>
<dbReference type="Proteomes" id="UP001337655">
    <property type="component" value="Unassembled WGS sequence"/>
</dbReference>
<dbReference type="RefSeq" id="XP_064659868.1">
    <property type="nucleotide sequence ID" value="XM_064802507.1"/>
</dbReference>
<organism evidence="1 2">
    <name type="scientific">Saxophila tyrrhenica</name>
    <dbReference type="NCBI Taxonomy" id="1690608"/>
    <lineage>
        <taxon>Eukaryota</taxon>
        <taxon>Fungi</taxon>
        <taxon>Dikarya</taxon>
        <taxon>Ascomycota</taxon>
        <taxon>Pezizomycotina</taxon>
        <taxon>Dothideomycetes</taxon>
        <taxon>Dothideomycetidae</taxon>
        <taxon>Mycosphaerellales</taxon>
        <taxon>Extremaceae</taxon>
        <taxon>Saxophila</taxon>
    </lineage>
</organism>
<dbReference type="AlphaFoldDB" id="A0AAV9PFR1"/>
<name>A0AAV9PFR1_9PEZI</name>
<dbReference type="EMBL" id="JAVRRT010000007">
    <property type="protein sequence ID" value="KAK5170670.1"/>
    <property type="molecule type" value="Genomic_DNA"/>
</dbReference>
<dbReference type="SUPFAM" id="SSF55469">
    <property type="entry name" value="FMN-dependent nitroreductase-like"/>
    <property type="match status" value="1"/>
</dbReference>
<protein>
    <submittedName>
        <fullName evidence="1">Nitroreductase</fullName>
    </submittedName>
</protein>
<evidence type="ECO:0000313" key="1">
    <source>
        <dbReference type="EMBL" id="KAK5170670.1"/>
    </source>
</evidence>
<proteinExistence type="predicted"/>
<dbReference type="GeneID" id="89926603"/>
<comment type="caution">
    <text evidence="1">The sequence shown here is derived from an EMBL/GenBank/DDBJ whole genome shotgun (WGS) entry which is preliminary data.</text>
</comment>
<reference evidence="1 2" key="1">
    <citation type="submission" date="2023-08" db="EMBL/GenBank/DDBJ databases">
        <title>Black Yeasts Isolated from many extreme environments.</title>
        <authorList>
            <person name="Coleine C."/>
            <person name="Stajich J.E."/>
            <person name="Selbmann L."/>
        </authorList>
    </citation>
    <scope>NUCLEOTIDE SEQUENCE [LARGE SCALE GENOMIC DNA]</scope>
    <source>
        <strain evidence="1 2">CCFEE 5935</strain>
    </source>
</reference>
<gene>
    <name evidence="1" type="primary">HBN1_2</name>
    <name evidence="1" type="ORF">LTR77_005260</name>
</gene>
<accession>A0AAV9PFR1</accession>
<keyword evidence="2" id="KW-1185">Reference proteome</keyword>
<dbReference type="PANTHER" id="PTHR43035">
    <property type="entry name" value="FATTY ACID REPRESSION MUTANT PROTEIN 2-RELATED"/>
    <property type="match status" value="1"/>
</dbReference>
<dbReference type="Gene3D" id="3.40.109.10">
    <property type="entry name" value="NADH Oxidase"/>
    <property type="match status" value="1"/>
</dbReference>
<dbReference type="InterPro" id="IPR000415">
    <property type="entry name" value="Nitroreductase-like"/>
</dbReference>
<dbReference type="GO" id="GO:0016491">
    <property type="term" value="F:oxidoreductase activity"/>
    <property type="evidence" value="ECO:0007669"/>
    <property type="project" value="InterPro"/>
</dbReference>
<dbReference type="InterPro" id="IPR033877">
    <property type="entry name" value="Frm2/Hbn1"/>
</dbReference>
<dbReference type="PANTHER" id="PTHR43035:SF1">
    <property type="entry name" value="FATTY ACID REPRESSION MUTANT PROTEIN 2-RELATED"/>
    <property type="match status" value="1"/>
</dbReference>